<dbReference type="PANTHER" id="PTHR42849">
    <property type="entry name" value="N-ACETYLNEURAMINATE LYASE"/>
    <property type="match status" value="1"/>
</dbReference>
<reference evidence="3 4" key="1">
    <citation type="submission" date="2021-01" db="EMBL/GenBank/DDBJ databases">
        <title>Azospirillum sp. YIM DDC1 draft genome.</title>
        <authorList>
            <person name="Wang Y.-X."/>
        </authorList>
    </citation>
    <scope>NUCLEOTIDE SEQUENCE [LARGE SCALE GENOMIC DNA]</scope>
    <source>
        <strain evidence="3 4">YIM DDC1</strain>
    </source>
</reference>
<comment type="caution">
    <text evidence="3">The sequence shown here is derived from an EMBL/GenBank/DDBJ whole genome shotgun (WGS) entry which is preliminary data.</text>
</comment>
<comment type="similarity">
    <text evidence="2">Belongs to the DapA family.</text>
</comment>
<accession>A0ABS1I168</accession>
<dbReference type="SMART" id="SM01130">
    <property type="entry name" value="DHDPS"/>
    <property type="match status" value="1"/>
</dbReference>
<name>A0ABS1I168_9PROT</name>
<keyword evidence="4" id="KW-1185">Reference proteome</keyword>
<keyword evidence="1 2" id="KW-0456">Lyase</keyword>
<dbReference type="Pfam" id="PF00701">
    <property type="entry name" value="DHDPS"/>
    <property type="match status" value="1"/>
</dbReference>
<dbReference type="InterPro" id="IPR013785">
    <property type="entry name" value="Aldolase_TIM"/>
</dbReference>
<dbReference type="PIRSF" id="PIRSF001365">
    <property type="entry name" value="DHDPS"/>
    <property type="match status" value="1"/>
</dbReference>
<evidence type="ECO:0000313" key="4">
    <source>
        <dbReference type="Proteomes" id="UP000654452"/>
    </source>
</evidence>
<dbReference type="RefSeq" id="WP_200485845.1">
    <property type="nucleotide sequence ID" value="NZ_JAEPIV010000010.1"/>
</dbReference>
<evidence type="ECO:0000256" key="1">
    <source>
        <dbReference type="ARBA" id="ARBA00023239"/>
    </source>
</evidence>
<sequence>MSTSLSGIIPPLVTPFTADGEIDEAAFRAQVRFMLQKGVHGVCVGGSTGEGHTLSTEELTRLVAISCEEVDGAVPVVAGIIVNSTRDAIAKARALEHLPVAALQVTPVHYVFKPDEDATLAHFRTLASETRMPIVIYNVVPWNYLSPSLLVRIMKEIDSVIGVKQSAGDLKLMADLLNEQVPGKLVFTAVDALLYPSFALGAHGTIAANPAAVPGVTVALWNAVQAGDHPRALEIHRSLLAFWNTINGDNLPGCVKHSLSRQGCEVGVPRQPMPAATEAQKARIDAALREVLRYEASPTEAAAE</sequence>
<evidence type="ECO:0000256" key="2">
    <source>
        <dbReference type="PIRNR" id="PIRNR001365"/>
    </source>
</evidence>
<dbReference type="Gene3D" id="3.20.20.70">
    <property type="entry name" value="Aldolase class I"/>
    <property type="match status" value="1"/>
</dbReference>
<dbReference type="PRINTS" id="PR00146">
    <property type="entry name" value="DHPICSNTHASE"/>
</dbReference>
<dbReference type="SUPFAM" id="SSF51569">
    <property type="entry name" value="Aldolase"/>
    <property type="match status" value="1"/>
</dbReference>
<dbReference type="PANTHER" id="PTHR42849:SF1">
    <property type="entry name" value="N-ACETYLNEURAMINATE LYASE"/>
    <property type="match status" value="1"/>
</dbReference>
<organism evidence="3 4">
    <name type="scientific">Azospirillum aestuarii</name>
    <dbReference type="NCBI Taxonomy" id="2802052"/>
    <lineage>
        <taxon>Bacteria</taxon>
        <taxon>Pseudomonadati</taxon>
        <taxon>Pseudomonadota</taxon>
        <taxon>Alphaproteobacteria</taxon>
        <taxon>Rhodospirillales</taxon>
        <taxon>Azospirillaceae</taxon>
        <taxon>Azospirillum</taxon>
    </lineage>
</organism>
<proteinExistence type="inferred from homology"/>
<evidence type="ECO:0000313" key="3">
    <source>
        <dbReference type="EMBL" id="MBK4720822.1"/>
    </source>
</evidence>
<dbReference type="InterPro" id="IPR002220">
    <property type="entry name" value="DapA-like"/>
</dbReference>
<gene>
    <name evidence="3" type="ORF">JJL56_18320</name>
</gene>
<dbReference type="Proteomes" id="UP000654452">
    <property type="component" value="Unassembled WGS sequence"/>
</dbReference>
<protein>
    <submittedName>
        <fullName evidence="3">Dihydrodipicolinate synthase family protein</fullName>
    </submittedName>
</protein>
<dbReference type="CDD" id="cd00408">
    <property type="entry name" value="DHDPS-like"/>
    <property type="match status" value="1"/>
</dbReference>
<dbReference type="EMBL" id="JAEPIV010000010">
    <property type="protein sequence ID" value="MBK4720822.1"/>
    <property type="molecule type" value="Genomic_DNA"/>
</dbReference>